<evidence type="ECO:0000313" key="11">
    <source>
        <dbReference type="EMBL" id="ROR83635.1"/>
    </source>
</evidence>
<proteinExistence type="predicted"/>
<dbReference type="SMART" id="SM00388">
    <property type="entry name" value="HisKA"/>
    <property type="match status" value="1"/>
</dbReference>
<dbReference type="SUPFAM" id="SSF55874">
    <property type="entry name" value="ATPase domain of HSP90 chaperone/DNA topoisomerase II/histidine kinase"/>
    <property type="match status" value="1"/>
</dbReference>
<keyword evidence="9" id="KW-1133">Transmembrane helix</keyword>
<dbReference type="PANTHER" id="PTHR43711:SF1">
    <property type="entry name" value="HISTIDINE KINASE 1"/>
    <property type="match status" value="1"/>
</dbReference>
<dbReference type="CDD" id="cd00082">
    <property type="entry name" value="HisKA"/>
    <property type="match status" value="1"/>
</dbReference>
<comment type="subcellular location">
    <subcellularLocation>
        <location evidence="2">Cell membrane</location>
    </subcellularLocation>
</comment>
<dbReference type="CDD" id="cd00075">
    <property type="entry name" value="HATPase"/>
    <property type="match status" value="1"/>
</dbReference>
<evidence type="ECO:0000256" key="9">
    <source>
        <dbReference type="SAM" id="Phobius"/>
    </source>
</evidence>
<dbReference type="PROSITE" id="PS50109">
    <property type="entry name" value="HIS_KIN"/>
    <property type="match status" value="1"/>
</dbReference>
<dbReference type="SMART" id="SM00387">
    <property type="entry name" value="HATPase_c"/>
    <property type="match status" value="1"/>
</dbReference>
<dbReference type="Proteomes" id="UP000266915">
    <property type="component" value="Unassembled WGS sequence"/>
</dbReference>
<dbReference type="Pfam" id="PF00512">
    <property type="entry name" value="HisKA"/>
    <property type="match status" value="1"/>
</dbReference>
<evidence type="ECO:0000256" key="4">
    <source>
        <dbReference type="ARBA" id="ARBA00022553"/>
    </source>
</evidence>
<evidence type="ECO:0000256" key="6">
    <source>
        <dbReference type="ARBA" id="ARBA00022777"/>
    </source>
</evidence>
<dbReference type="GO" id="GO:0000155">
    <property type="term" value="F:phosphorelay sensor kinase activity"/>
    <property type="evidence" value="ECO:0007669"/>
    <property type="project" value="InterPro"/>
</dbReference>
<dbReference type="InterPro" id="IPR003661">
    <property type="entry name" value="HisK_dim/P_dom"/>
</dbReference>
<comment type="catalytic activity">
    <reaction evidence="1">
        <text>ATP + protein L-histidine = ADP + protein N-phospho-L-histidine.</text>
        <dbReference type="EC" id="2.7.13.3"/>
    </reaction>
</comment>
<dbReference type="Gene3D" id="3.30.565.10">
    <property type="entry name" value="Histidine kinase-like ATPase, C-terminal domain"/>
    <property type="match status" value="1"/>
</dbReference>
<evidence type="ECO:0000313" key="12">
    <source>
        <dbReference type="Proteomes" id="UP000266915"/>
    </source>
</evidence>
<dbReference type="Pfam" id="PF02518">
    <property type="entry name" value="HATPase_c"/>
    <property type="match status" value="1"/>
</dbReference>
<feature type="coiled-coil region" evidence="8">
    <location>
        <begin position="169"/>
        <end position="196"/>
    </location>
</feature>
<evidence type="ECO:0000256" key="8">
    <source>
        <dbReference type="SAM" id="Coils"/>
    </source>
</evidence>
<feature type="transmembrane region" description="Helical" evidence="9">
    <location>
        <begin position="46"/>
        <end position="64"/>
    </location>
</feature>
<feature type="transmembrane region" description="Helical" evidence="9">
    <location>
        <begin position="70"/>
        <end position="89"/>
    </location>
</feature>
<dbReference type="InterPro" id="IPR003594">
    <property type="entry name" value="HATPase_dom"/>
</dbReference>
<accession>A0A3N2C805</accession>
<keyword evidence="9" id="KW-0472">Membrane</keyword>
<keyword evidence="5" id="KW-0808">Transferase</keyword>
<keyword evidence="8" id="KW-0175">Coiled coil</keyword>
<evidence type="ECO:0000256" key="2">
    <source>
        <dbReference type="ARBA" id="ARBA00004236"/>
    </source>
</evidence>
<dbReference type="InterPro" id="IPR036890">
    <property type="entry name" value="HATPase_C_sf"/>
</dbReference>
<feature type="transmembrane region" description="Helical" evidence="9">
    <location>
        <begin position="20"/>
        <end position="39"/>
    </location>
</feature>
<feature type="transmembrane region" description="Helical" evidence="9">
    <location>
        <begin position="119"/>
        <end position="137"/>
    </location>
</feature>
<dbReference type="EC" id="2.7.13.3" evidence="3"/>
<dbReference type="SUPFAM" id="SSF55785">
    <property type="entry name" value="PYP-like sensor domain (PAS domain)"/>
    <property type="match status" value="1"/>
</dbReference>
<evidence type="ECO:0000256" key="1">
    <source>
        <dbReference type="ARBA" id="ARBA00000085"/>
    </source>
</evidence>
<dbReference type="PANTHER" id="PTHR43711">
    <property type="entry name" value="TWO-COMPONENT HISTIDINE KINASE"/>
    <property type="match status" value="1"/>
</dbReference>
<keyword evidence="12" id="KW-1185">Reference proteome</keyword>
<evidence type="ECO:0000256" key="3">
    <source>
        <dbReference type="ARBA" id="ARBA00012438"/>
    </source>
</evidence>
<keyword evidence="7" id="KW-0902">Two-component regulatory system</keyword>
<dbReference type="Gene3D" id="1.10.287.130">
    <property type="match status" value="1"/>
</dbReference>
<dbReference type="SUPFAM" id="SSF47384">
    <property type="entry name" value="Homodimeric domain of signal transducing histidine kinase"/>
    <property type="match status" value="1"/>
</dbReference>
<evidence type="ECO:0000256" key="7">
    <source>
        <dbReference type="ARBA" id="ARBA00023012"/>
    </source>
</evidence>
<feature type="transmembrane region" description="Helical" evidence="9">
    <location>
        <begin position="149"/>
        <end position="169"/>
    </location>
</feature>
<evidence type="ECO:0000256" key="5">
    <source>
        <dbReference type="ARBA" id="ARBA00022679"/>
    </source>
</evidence>
<dbReference type="InterPro" id="IPR036097">
    <property type="entry name" value="HisK_dim/P_sf"/>
</dbReference>
<evidence type="ECO:0000259" key="10">
    <source>
        <dbReference type="PROSITE" id="PS50109"/>
    </source>
</evidence>
<reference evidence="11 12" key="1">
    <citation type="submission" date="2018-11" db="EMBL/GenBank/DDBJ databases">
        <title>Sequencing the genomes of 1000 actinobacteria strains.</title>
        <authorList>
            <person name="Klenk H.-P."/>
        </authorList>
    </citation>
    <scope>NUCLEOTIDE SEQUENCE [LARGE SCALE GENOMIC DNA]</scope>
    <source>
        <strain evidence="11 12">DSM 14012</strain>
    </source>
</reference>
<feature type="domain" description="Histidine kinase" evidence="10">
    <location>
        <begin position="329"/>
        <end position="546"/>
    </location>
</feature>
<keyword evidence="6" id="KW-0418">Kinase</keyword>
<dbReference type="EMBL" id="RKHL01000001">
    <property type="protein sequence ID" value="ROR83635.1"/>
    <property type="molecule type" value="Genomic_DNA"/>
</dbReference>
<gene>
    <name evidence="11" type="ORF">EDD42_3749</name>
</gene>
<organism evidence="11 12">
    <name type="scientific">Plantibacter flavus</name>
    <dbReference type="NCBI Taxonomy" id="150123"/>
    <lineage>
        <taxon>Bacteria</taxon>
        <taxon>Bacillati</taxon>
        <taxon>Actinomycetota</taxon>
        <taxon>Actinomycetes</taxon>
        <taxon>Micrococcales</taxon>
        <taxon>Microbacteriaceae</taxon>
        <taxon>Plantibacter</taxon>
    </lineage>
</organism>
<dbReference type="Gene3D" id="3.30.450.20">
    <property type="entry name" value="PAS domain"/>
    <property type="match status" value="1"/>
</dbReference>
<dbReference type="RefSeq" id="WP_123539772.1">
    <property type="nucleotide sequence ID" value="NZ_FXAP01000002.1"/>
</dbReference>
<dbReference type="GO" id="GO:0005886">
    <property type="term" value="C:plasma membrane"/>
    <property type="evidence" value="ECO:0007669"/>
    <property type="project" value="UniProtKB-SubCell"/>
</dbReference>
<protein>
    <recommendedName>
        <fullName evidence="3">histidine kinase</fullName>
        <ecNumber evidence="3">2.7.13.3</ecNumber>
    </recommendedName>
</protein>
<dbReference type="AlphaFoldDB" id="A0A3N2C805"/>
<keyword evidence="4" id="KW-0597">Phosphoprotein</keyword>
<dbReference type="InterPro" id="IPR050736">
    <property type="entry name" value="Sensor_HK_Regulatory"/>
</dbReference>
<comment type="caution">
    <text evidence="11">The sequence shown here is derived from an EMBL/GenBank/DDBJ whole genome shotgun (WGS) entry which is preliminary data.</text>
</comment>
<dbReference type="InterPro" id="IPR005467">
    <property type="entry name" value="His_kinase_dom"/>
</dbReference>
<sequence>MPLLEHEASRRGRLRVFARAQLPFAIAFGIVAILVAIVLPERFFTVAVLSGTALAAISTILAGVLPWERWPTHAMALIAVLDLLAVACIRLELISVTPGASLLCIFPVLWLAFGFTPRMIILAVAGTLFISSAPYVLRARTPETALDWLNVALLPMLTIGIAVAVNIGARQLRRSRHAIQEQAAQLERSLARALDAEALAESILETVDAGVAFYTADGTLGVANAHAADMVAAVGFRLDTPPYAGPHVLQADRRTPIPFDEQIIPRALRGELLSNHLEWVGESGRQRAILASSTRVMRNGDTHLGTVIVAHDVTELANAINVREAFLTTVSHELRTPLTSIHGYLELIMDDAEVDAPGLLPALRVVQRNAVELERRVQELLTASDSTVQIEPRRIDLRDVAARAIETATAGVAGPVVRLRADAAVVVSADPEQVHRAITELVTNAVKFTPTDGTVDVVVEPGAGHAEVTVSDTGVGMSADELRQAFDKFYRADYARDQAVQGVGLGLPAARAIADAHGGSVTLRSTPALAGAPGATVATLVLPQEPSAIPSR</sequence>
<keyword evidence="9" id="KW-0812">Transmembrane</keyword>
<name>A0A3N2C805_9MICO</name>
<dbReference type="InterPro" id="IPR004358">
    <property type="entry name" value="Sig_transdc_His_kin-like_C"/>
</dbReference>
<dbReference type="InterPro" id="IPR035965">
    <property type="entry name" value="PAS-like_dom_sf"/>
</dbReference>
<dbReference type="PRINTS" id="PR00344">
    <property type="entry name" value="BCTRLSENSOR"/>
</dbReference>